<proteinExistence type="predicted"/>
<evidence type="ECO:0000313" key="1">
    <source>
        <dbReference type="EMBL" id="AYV82310.1"/>
    </source>
</evidence>
<protein>
    <submittedName>
        <fullName evidence="1">Uncharacterized protein</fullName>
    </submittedName>
</protein>
<organism evidence="1">
    <name type="scientific">Homavirus sp</name>
    <dbReference type="NCBI Taxonomy" id="2487769"/>
    <lineage>
        <taxon>Viruses</taxon>
        <taxon>Varidnaviria</taxon>
        <taxon>Bamfordvirae</taxon>
        <taxon>Nucleocytoviricota</taxon>
        <taxon>Megaviricetes</taxon>
        <taxon>Imitervirales</taxon>
        <taxon>Mimiviridae</taxon>
        <taxon>Klosneuvirinae</taxon>
    </lineage>
</organism>
<name>A0A3G5A4Z6_9VIRU</name>
<reference evidence="1" key="1">
    <citation type="submission" date="2018-10" db="EMBL/GenBank/DDBJ databases">
        <title>Hidden diversity of soil giant viruses.</title>
        <authorList>
            <person name="Schulz F."/>
            <person name="Alteio L."/>
            <person name="Goudeau D."/>
            <person name="Ryan E.M."/>
            <person name="Malmstrom R.R."/>
            <person name="Blanchard J."/>
            <person name="Woyke T."/>
        </authorList>
    </citation>
    <scope>NUCLEOTIDE SEQUENCE</scope>
    <source>
        <strain evidence="1">HOV1</strain>
    </source>
</reference>
<gene>
    <name evidence="1" type="ORF">Homavirus28_6</name>
</gene>
<sequence>MLDIDPLAKRVPLSIMEYSNILVSGPNKLSEKISEKISEYKIFFTQKFDTTFITRPLFIDEVDSTSKNANDKKAEKKIEMYKFSKNEINFLNSLF</sequence>
<accession>A0A3G5A4Z6</accession>
<dbReference type="EMBL" id="MK072359">
    <property type="protein sequence ID" value="AYV82310.1"/>
    <property type="molecule type" value="Genomic_DNA"/>
</dbReference>